<dbReference type="PIRSF" id="PIRSF031853">
    <property type="entry name" value="UPC031853"/>
    <property type="match status" value="1"/>
</dbReference>
<dbReference type="PANTHER" id="PTHR30015">
    <property type="entry name" value="MRR RESTRICTION SYSTEM PROTEIN"/>
    <property type="match status" value="1"/>
</dbReference>
<keyword evidence="2" id="KW-0378">Hydrolase</keyword>
<protein>
    <submittedName>
        <fullName evidence="2">Restriction endonuclease</fullName>
    </submittedName>
</protein>
<accession>A0ABS1JDB7</accession>
<dbReference type="Pfam" id="PF04471">
    <property type="entry name" value="Mrr_cat"/>
    <property type="match status" value="1"/>
</dbReference>
<evidence type="ECO:0000313" key="2">
    <source>
        <dbReference type="EMBL" id="MBL0388272.1"/>
    </source>
</evidence>
<dbReference type="SUPFAM" id="SSF52980">
    <property type="entry name" value="Restriction endonuclease-like"/>
    <property type="match status" value="1"/>
</dbReference>
<evidence type="ECO:0000313" key="3">
    <source>
        <dbReference type="Proteomes" id="UP000602284"/>
    </source>
</evidence>
<evidence type="ECO:0000259" key="1">
    <source>
        <dbReference type="Pfam" id="PF04471"/>
    </source>
</evidence>
<dbReference type="PANTHER" id="PTHR30015:SF7">
    <property type="entry name" value="TYPE IV METHYL-DIRECTED RESTRICTION ENZYME ECOKMRR"/>
    <property type="match status" value="1"/>
</dbReference>
<dbReference type="GO" id="GO:0004519">
    <property type="term" value="F:endonuclease activity"/>
    <property type="evidence" value="ECO:0007669"/>
    <property type="project" value="UniProtKB-KW"/>
</dbReference>
<organism evidence="2 3">
    <name type="scientific">Tumebacillus amylolyticus</name>
    <dbReference type="NCBI Taxonomy" id="2801339"/>
    <lineage>
        <taxon>Bacteria</taxon>
        <taxon>Bacillati</taxon>
        <taxon>Bacillota</taxon>
        <taxon>Bacilli</taxon>
        <taxon>Bacillales</taxon>
        <taxon>Alicyclobacillaceae</taxon>
        <taxon>Tumebacillus</taxon>
    </lineage>
</organism>
<dbReference type="InterPro" id="IPR011856">
    <property type="entry name" value="tRNA_endonuc-like_dom_sf"/>
</dbReference>
<reference evidence="2 3" key="1">
    <citation type="submission" date="2021-01" db="EMBL/GenBank/DDBJ databases">
        <title>Tumebacillus sp. strain ITR2 16S ribosomal RNA gene Genome sequencing and assembly.</title>
        <authorList>
            <person name="Kang M."/>
        </authorList>
    </citation>
    <scope>NUCLEOTIDE SEQUENCE [LARGE SCALE GENOMIC DNA]</scope>
    <source>
        <strain evidence="2 3">ITR2</strain>
    </source>
</reference>
<proteinExistence type="predicted"/>
<gene>
    <name evidence="2" type="ORF">JJB07_16790</name>
</gene>
<dbReference type="EMBL" id="JAEQNB010000005">
    <property type="protein sequence ID" value="MBL0388272.1"/>
    <property type="molecule type" value="Genomic_DNA"/>
</dbReference>
<dbReference type="InterPro" id="IPR007560">
    <property type="entry name" value="Restrct_endonuc_IV_Mrr"/>
</dbReference>
<dbReference type="Gene3D" id="3.40.1350.10">
    <property type="match status" value="1"/>
</dbReference>
<comment type="caution">
    <text evidence="2">The sequence shown here is derived from an EMBL/GenBank/DDBJ whole genome shotgun (WGS) entry which is preliminary data.</text>
</comment>
<keyword evidence="2" id="KW-0540">Nuclease</keyword>
<dbReference type="InterPro" id="IPR011335">
    <property type="entry name" value="Restrct_endonuc-II-like"/>
</dbReference>
<dbReference type="InterPro" id="IPR016984">
    <property type="entry name" value="UCP031853"/>
</dbReference>
<keyword evidence="3" id="KW-1185">Reference proteome</keyword>
<dbReference type="RefSeq" id="WP_201637062.1">
    <property type="nucleotide sequence ID" value="NZ_JAEQNB010000005.1"/>
</dbReference>
<dbReference type="Proteomes" id="UP000602284">
    <property type="component" value="Unassembled WGS sequence"/>
</dbReference>
<name>A0ABS1JDB7_9BACL</name>
<dbReference type="InterPro" id="IPR052906">
    <property type="entry name" value="Type_IV_Methyl-Rstrct_Enzyme"/>
</dbReference>
<feature type="domain" description="Restriction endonuclease type IV Mrr" evidence="1">
    <location>
        <begin position="195"/>
        <end position="307"/>
    </location>
</feature>
<sequence>MSRVESTIWGIHAGRAADAESLFLNKSVIAIGWPHVGDLSPLSPDRESFKEKIVQSYPGMKAGAVPTNAGQLYRFVHEIKIGDYVVYPSKRSRTIHIGRIVGEYHYSQSNEPEYPNRRKVEWLENVPRTQFSQGALYEIGSAMSLFQIRNYADEFRNALEGESTDREVENDETVAVIAKEIEETTRDFVIKRLAQELKGHPFEDFVAHLLQCMGYRTRVAPEGPDGGVDIIAHKDELGFEPPIIKVQVKSTLGNIGNGDVSALYGHVAHQEYGLLVTLGSFTAQARNFAKNRTNLRLIDGKEVVDLIFTHYQQFDASYKGLIPLRRVYVPEALEID</sequence>
<keyword evidence="2" id="KW-0255">Endonuclease</keyword>